<dbReference type="PANTHER" id="PTHR44846">
    <property type="entry name" value="MANNOSYL-D-GLYCERATE TRANSPORT/METABOLISM SYSTEM REPRESSOR MNGR-RELATED"/>
    <property type="match status" value="1"/>
</dbReference>
<sequence length="276" mass="29682">MTTSASRVTEEAQGDFGLGPIAADARTRVLDLIAQRELRSGDRVGAERELAESLGVSRSTLRQALGILESSGVVRSVSGRSGGIFVAGPKVERDLSQIVGIPELLRGQGFTAGSRLVSVSVVPADEKSAAALNLVPGAFVVSIVRIRLADGVPISLEHARLPADKVPGLPERELGGSLYELLEREYDLRPHEATERIEVMYATTDEASILGVRLGASLLSVQRTTVDAHGVPFEYSHDLFRADRTRIVVRSLGLRDPQGASLVDVHSVEFRTREAR</sequence>
<keyword evidence="1" id="KW-0805">Transcription regulation</keyword>
<evidence type="ECO:0000259" key="4">
    <source>
        <dbReference type="PROSITE" id="PS50949"/>
    </source>
</evidence>
<dbReference type="PANTHER" id="PTHR44846:SF1">
    <property type="entry name" value="MANNOSYL-D-GLYCERATE TRANSPORT_METABOLISM SYSTEM REPRESSOR MNGR-RELATED"/>
    <property type="match status" value="1"/>
</dbReference>
<evidence type="ECO:0000313" key="5">
    <source>
        <dbReference type="EMBL" id="CAB4939415.1"/>
    </source>
</evidence>
<dbReference type="SUPFAM" id="SSF46785">
    <property type="entry name" value="Winged helix' DNA-binding domain"/>
    <property type="match status" value="1"/>
</dbReference>
<keyword evidence="3" id="KW-0804">Transcription</keyword>
<dbReference type="Gene3D" id="1.10.10.10">
    <property type="entry name" value="Winged helix-like DNA-binding domain superfamily/Winged helix DNA-binding domain"/>
    <property type="match status" value="1"/>
</dbReference>
<evidence type="ECO:0000256" key="3">
    <source>
        <dbReference type="ARBA" id="ARBA00023163"/>
    </source>
</evidence>
<dbReference type="GO" id="GO:0003700">
    <property type="term" value="F:DNA-binding transcription factor activity"/>
    <property type="evidence" value="ECO:0007669"/>
    <property type="project" value="InterPro"/>
</dbReference>
<accession>A0A6J7J880</accession>
<dbReference type="Pfam" id="PF00392">
    <property type="entry name" value="GntR"/>
    <property type="match status" value="1"/>
</dbReference>
<gene>
    <name evidence="5" type="ORF">UFOPK3773_00759</name>
</gene>
<proteinExistence type="predicted"/>
<dbReference type="InterPro" id="IPR011663">
    <property type="entry name" value="UTRA"/>
</dbReference>
<protein>
    <submittedName>
        <fullName evidence="5">Unannotated protein</fullName>
    </submittedName>
</protein>
<dbReference type="Pfam" id="PF07702">
    <property type="entry name" value="UTRA"/>
    <property type="match status" value="1"/>
</dbReference>
<evidence type="ECO:0000256" key="2">
    <source>
        <dbReference type="ARBA" id="ARBA00023125"/>
    </source>
</evidence>
<dbReference type="InterPro" id="IPR036388">
    <property type="entry name" value="WH-like_DNA-bd_sf"/>
</dbReference>
<dbReference type="InterPro" id="IPR028978">
    <property type="entry name" value="Chorismate_lyase_/UTRA_dom_sf"/>
</dbReference>
<dbReference type="GO" id="GO:0045892">
    <property type="term" value="P:negative regulation of DNA-templated transcription"/>
    <property type="evidence" value="ECO:0007669"/>
    <property type="project" value="TreeGrafter"/>
</dbReference>
<keyword evidence="2" id="KW-0238">DNA-binding</keyword>
<dbReference type="InterPro" id="IPR000524">
    <property type="entry name" value="Tscrpt_reg_HTH_GntR"/>
</dbReference>
<dbReference type="Gene3D" id="3.40.1410.10">
    <property type="entry name" value="Chorismate lyase-like"/>
    <property type="match status" value="1"/>
</dbReference>
<name>A0A6J7J880_9ZZZZ</name>
<dbReference type="PROSITE" id="PS50949">
    <property type="entry name" value="HTH_GNTR"/>
    <property type="match status" value="1"/>
</dbReference>
<dbReference type="AlphaFoldDB" id="A0A6J7J880"/>
<dbReference type="SMART" id="SM00866">
    <property type="entry name" value="UTRA"/>
    <property type="match status" value="1"/>
</dbReference>
<dbReference type="InterPro" id="IPR050679">
    <property type="entry name" value="Bact_HTH_transcr_reg"/>
</dbReference>
<dbReference type="CDD" id="cd07377">
    <property type="entry name" value="WHTH_GntR"/>
    <property type="match status" value="1"/>
</dbReference>
<dbReference type="EMBL" id="CAFBNF010000062">
    <property type="protein sequence ID" value="CAB4939415.1"/>
    <property type="molecule type" value="Genomic_DNA"/>
</dbReference>
<organism evidence="5">
    <name type="scientific">freshwater metagenome</name>
    <dbReference type="NCBI Taxonomy" id="449393"/>
    <lineage>
        <taxon>unclassified sequences</taxon>
        <taxon>metagenomes</taxon>
        <taxon>ecological metagenomes</taxon>
    </lineage>
</organism>
<dbReference type="PRINTS" id="PR00035">
    <property type="entry name" value="HTHGNTR"/>
</dbReference>
<dbReference type="SUPFAM" id="SSF64288">
    <property type="entry name" value="Chorismate lyase-like"/>
    <property type="match status" value="1"/>
</dbReference>
<feature type="domain" description="HTH gntR-type" evidence="4">
    <location>
        <begin position="19"/>
        <end position="89"/>
    </location>
</feature>
<dbReference type="SMART" id="SM00345">
    <property type="entry name" value="HTH_GNTR"/>
    <property type="match status" value="1"/>
</dbReference>
<reference evidence="5" key="1">
    <citation type="submission" date="2020-05" db="EMBL/GenBank/DDBJ databases">
        <authorList>
            <person name="Chiriac C."/>
            <person name="Salcher M."/>
            <person name="Ghai R."/>
            <person name="Kavagutti S V."/>
        </authorList>
    </citation>
    <scope>NUCLEOTIDE SEQUENCE</scope>
</reference>
<dbReference type="GO" id="GO:0003677">
    <property type="term" value="F:DNA binding"/>
    <property type="evidence" value="ECO:0007669"/>
    <property type="project" value="UniProtKB-KW"/>
</dbReference>
<evidence type="ECO:0000256" key="1">
    <source>
        <dbReference type="ARBA" id="ARBA00023015"/>
    </source>
</evidence>
<dbReference type="InterPro" id="IPR036390">
    <property type="entry name" value="WH_DNA-bd_sf"/>
</dbReference>